<dbReference type="GO" id="GO:0008170">
    <property type="term" value="F:N-methyltransferase activity"/>
    <property type="evidence" value="ECO:0007669"/>
    <property type="project" value="InterPro"/>
</dbReference>
<dbReference type="SUPFAM" id="SSF53335">
    <property type="entry name" value="S-adenosyl-L-methionine-dependent methyltransferases"/>
    <property type="match status" value="1"/>
</dbReference>
<dbReference type="GO" id="GO:0015667">
    <property type="term" value="F:site-specific DNA-methyltransferase (cytosine-N4-specific) activity"/>
    <property type="evidence" value="ECO:0007669"/>
    <property type="project" value="UniProtKB-EC"/>
</dbReference>
<evidence type="ECO:0000256" key="4">
    <source>
        <dbReference type="ARBA" id="ARBA00022679"/>
    </source>
</evidence>
<comment type="catalytic activity">
    <reaction evidence="8">
        <text>a 2'-deoxycytidine in DNA + S-adenosyl-L-methionine = an N(4)-methyl-2'-deoxycytidine in DNA + S-adenosyl-L-homocysteine + H(+)</text>
        <dbReference type="Rhea" id="RHEA:16857"/>
        <dbReference type="Rhea" id="RHEA-COMP:11369"/>
        <dbReference type="Rhea" id="RHEA-COMP:13674"/>
        <dbReference type="ChEBI" id="CHEBI:15378"/>
        <dbReference type="ChEBI" id="CHEBI:57856"/>
        <dbReference type="ChEBI" id="CHEBI:59789"/>
        <dbReference type="ChEBI" id="CHEBI:85452"/>
        <dbReference type="ChEBI" id="CHEBI:137933"/>
        <dbReference type="EC" id="2.1.1.113"/>
    </reaction>
</comment>
<dbReference type="AlphaFoldDB" id="T1BSZ3"/>
<evidence type="ECO:0000256" key="2">
    <source>
        <dbReference type="ARBA" id="ARBA00012185"/>
    </source>
</evidence>
<name>T1BSZ3_9ZZZZ</name>
<evidence type="ECO:0000256" key="5">
    <source>
        <dbReference type="ARBA" id="ARBA00022691"/>
    </source>
</evidence>
<dbReference type="Pfam" id="PF01555">
    <property type="entry name" value="N6_N4_Mtase"/>
    <property type="match status" value="1"/>
</dbReference>
<dbReference type="EC" id="2.1.1.113" evidence="2"/>
<keyword evidence="4" id="KW-0808">Transferase</keyword>
<keyword evidence="3 11" id="KW-0489">Methyltransferase</keyword>
<dbReference type="PANTHER" id="PTHR13370">
    <property type="entry name" value="RNA METHYLASE-RELATED"/>
    <property type="match status" value="1"/>
</dbReference>
<evidence type="ECO:0000256" key="6">
    <source>
        <dbReference type="ARBA" id="ARBA00022747"/>
    </source>
</evidence>
<dbReference type="GO" id="GO:0005737">
    <property type="term" value="C:cytoplasm"/>
    <property type="evidence" value="ECO:0007669"/>
    <property type="project" value="TreeGrafter"/>
</dbReference>
<evidence type="ECO:0000256" key="8">
    <source>
        <dbReference type="ARBA" id="ARBA00049120"/>
    </source>
</evidence>
<comment type="similarity">
    <text evidence="1">Belongs to the N(4)/N(6)-methyltransferase family. N(4) subfamily.</text>
</comment>
<dbReference type="PRINTS" id="PR00508">
    <property type="entry name" value="S21N4MTFRASE"/>
</dbReference>
<sequence length="273" mass="30684">MLDREGLELYRGDIRTIRLPPSSIDLIVTSPPYGVDIPYADYDDTVDYDRYLEFSRAWLTRCLSLLKPDGRFCLNVPLDKNRGGHQSVYSDLLQAAKSVGWKYFSTIVWNEQNISRRTAWGSWRSASAPHVIAPVEMVALLYKGQWKKGERGHSDLSREEFIAWTNGLWTFSGESRSVGHPAPFPRELPRRCIRLFSYVGDTVLDPFAGSGTTLLACRELGRRGIGVEISPTYCDLIARRLFPPTEPPRASAPRRRSAGRAGAGRRRSPPIGG</sequence>
<dbReference type="EMBL" id="AUZX01003764">
    <property type="protein sequence ID" value="EQD73007.1"/>
    <property type="molecule type" value="Genomic_DNA"/>
</dbReference>
<evidence type="ECO:0000256" key="1">
    <source>
        <dbReference type="ARBA" id="ARBA00010203"/>
    </source>
</evidence>
<accession>T1BSZ3</accession>
<proteinExistence type="inferred from homology"/>
<dbReference type="InterPro" id="IPR017985">
    <property type="entry name" value="MeTrfase_CN4_CS"/>
</dbReference>
<feature type="compositionally biased region" description="Basic residues" evidence="9">
    <location>
        <begin position="252"/>
        <end position="273"/>
    </location>
</feature>
<feature type="domain" description="DNA methylase N-4/N-6" evidence="10">
    <location>
        <begin position="24"/>
        <end position="238"/>
    </location>
</feature>
<evidence type="ECO:0000256" key="7">
    <source>
        <dbReference type="ARBA" id="ARBA00023125"/>
    </source>
</evidence>
<protein>
    <recommendedName>
        <fullName evidence="2">site-specific DNA-methyltransferase (cytosine-N(4)-specific)</fullName>
        <ecNumber evidence="2">2.1.1.113</ecNumber>
    </recommendedName>
</protein>
<dbReference type="GO" id="GO:0032259">
    <property type="term" value="P:methylation"/>
    <property type="evidence" value="ECO:0007669"/>
    <property type="project" value="UniProtKB-KW"/>
</dbReference>
<dbReference type="PROSITE" id="PS00093">
    <property type="entry name" value="N4_MTASE"/>
    <property type="match status" value="1"/>
</dbReference>
<dbReference type="GO" id="GO:0009307">
    <property type="term" value="P:DNA restriction-modification system"/>
    <property type="evidence" value="ECO:0007669"/>
    <property type="project" value="UniProtKB-KW"/>
</dbReference>
<keyword evidence="6" id="KW-0680">Restriction system</keyword>
<keyword evidence="5" id="KW-0949">S-adenosyl-L-methionine</keyword>
<evidence type="ECO:0000259" key="10">
    <source>
        <dbReference type="Pfam" id="PF01555"/>
    </source>
</evidence>
<comment type="caution">
    <text evidence="11">The sequence shown here is derived from an EMBL/GenBank/DDBJ whole genome shotgun (WGS) entry which is preliminary data.</text>
</comment>
<dbReference type="InterPro" id="IPR001091">
    <property type="entry name" value="RM_Methyltransferase"/>
</dbReference>
<dbReference type="InterPro" id="IPR002941">
    <property type="entry name" value="DNA_methylase_N4/N6"/>
</dbReference>
<dbReference type="PANTHER" id="PTHR13370:SF3">
    <property type="entry name" value="TRNA (GUANINE(10)-N2)-METHYLTRANSFERASE HOMOLOG"/>
    <property type="match status" value="1"/>
</dbReference>
<keyword evidence="7" id="KW-0238">DNA-binding</keyword>
<dbReference type="GO" id="GO:0003677">
    <property type="term" value="F:DNA binding"/>
    <property type="evidence" value="ECO:0007669"/>
    <property type="project" value="UniProtKB-KW"/>
</dbReference>
<gene>
    <name evidence="11" type="ORF">B1A_05168</name>
</gene>
<evidence type="ECO:0000313" key="11">
    <source>
        <dbReference type="EMBL" id="EQD73007.1"/>
    </source>
</evidence>
<dbReference type="InterPro" id="IPR029063">
    <property type="entry name" value="SAM-dependent_MTases_sf"/>
</dbReference>
<dbReference type="Gene3D" id="3.40.50.150">
    <property type="entry name" value="Vaccinia Virus protein VP39"/>
    <property type="match status" value="1"/>
</dbReference>
<evidence type="ECO:0000256" key="9">
    <source>
        <dbReference type="SAM" id="MobiDB-lite"/>
    </source>
</evidence>
<organism evidence="11">
    <name type="scientific">mine drainage metagenome</name>
    <dbReference type="NCBI Taxonomy" id="410659"/>
    <lineage>
        <taxon>unclassified sequences</taxon>
        <taxon>metagenomes</taxon>
        <taxon>ecological metagenomes</taxon>
    </lineage>
</organism>
<reference evidence="11" key="2">
    <citation type="journal article" date="2014" name="ISME J.">
        <title>Microbial stratification in low pH oxic and suboxic macroscopic growths along an acid mine drainage.</title>
        <authorList>
            <person name="Mendez-Garcia C."/>
            <person name="Mesa V."/>
            <person name="Sprenger R.R."/>
            <person name="Richter M."/>
            <person name="Diez M.S."/>
            <person name="Solano J."/>
            <person name="Bargiela R."/>
            <person name="Golyshina O.V."/>
            <person name="Manteca A."/>
            <person name="Ramos J.L."/>
            <person name="Gallego J.R."/>
            <person name="Llorente I."/>
            <person name="Martins Dos Santos V.A."/>
            <person name="Jensen O.N."/>
            <person name="Pelaez A.I."/>
            <person name="Sanchez J."/>
            <person name="Ferrer M."/>
        </authorList>
    </citation>
    <scope>NUCLEOTIDE SEQUENCE</scope>
</reference>
<reference evidence="11" key="1">
    <citation type="submission" date="2013-08" db="EMBL/GenBank/DDBJ databases">
        <authorList>
            <person name="Mendez C."/>
            <person name="Richter M."/>
            <person name="Ferrer M."/>
            <person name="Sanchez J."/>
        </authorList>
    </citation>
    <scope>NUCLEOTIDE SEQUENCE</scope>
</reference>
<evidence type="ECO:0000256" key="3">
    <source>
        <dbReference type="ARBA" id="ARBA00022603"/>
    </source>
</evidence>
<feature type="region of interest" description="Disordered" evidence="9">
    <location>
        <begin position="245"/>
        <end position="273"/>
    </location>
</feature>